<keyword evidence="4" id="KW-0862">Zinc</keyword>
<feature type="domain" description="C2H2-type" evidence="7">
    <location>
        <begin position="424"/>
        <end position="453"/>
    </location>
</feature>
<evidence type="ECO:0000256" key="6">
    <source>
        <dbReference type="SAM" id="MobiDB-lite"/>
    </source>
</evidence>
<evidence type="ECO:0000313" key="9">
    <source>
        <dbReference type="Proteomes" id="UP001176961"/>
    </source>
</evidence>
<dbReference type="SUPFAM" id="SSF57667">
    <property type="entry name" value="beta-beta-alpha zinc fingers"/>
    <property type="match status" value="1"/>
</dbReference>
<evidence type="ECO:0000259" key="7">
    <source>
        <dbReference type="PROSITE" id="PS50157"/>
    </source>
</evidence>
<dbReference type="PANTHER" id="PTHR24379:SF121">
    <property type="entry name" value="C2H2-TYPE DOMAIN-CONTAINING PROTEIN"/>
    <property type="match status" value="1"/>
</dbReference>
<comment type="caution">
    <text evidence="8">The sequence shown here is derived from an EMBL/GenBank/DDBJ whole genome shotgun (WGS) entry which is preliminary data.</text>
</comment>
<protein>
    <recommendedName>
        <fullName evidence="7">C2H2-type domain-containing protein</fullName>
    </recommendedName>
</protein>
<name>A0AA36H7H4_CYLNA</name>
<evidence type="ECO:0000256" key="4">
    <source>
        <dbReference type="ARBA" id="ARBA00022833"/>
    </source>
</evidence>
<evidence type="ECO:0000256" key="3">
    <source>
        <dbReference type="ARBA" id="ARBA00022771"/>
    </source>
</evidence>
<keyword evidence="9" id="KW-1185">Reference proteome</keyword>
<dbReference type="PROSITE" id="PS00028">
    <property type="entry name" value="ZINC_FINGER_C2H2_1"/>
    <property type="match status" value="4"/>
</dbReference>
<dbReference type="Pfam" id="PF13894">
    <property type="entry name" value="zf-C2H2_4"/>
    <property type="match status" value="1"/>
</dbReference>
<keyword evidence="1" id="KW-0479">Metal-binding</keyword>
<feature type="domain" description="C2H2-type" evidence="7">
    <location>
        <begin position="388"/>
        <end position="416"/>
    </location>
</feature>
<feature type="region of interest" description="Disordered" evidence="6">
    <location>
        <begin position="1"/>
        <end position="22"/>
    </location>
</feature>
<gene>
    <name evidence="8" type="ORF">CYNAS_LOCUS17411</name>
</gene>
<reference evidence="8" key="1">
    <citation type="submission" date="2023-07" db="EMBL/GenBank/DDBJ databases">
        <authorList>
            <consortium name="CYATHOMIX"/>
        </authorList>
    </citation>
    <scope>NUCLEOTIDE SEQUENCE</scope>
    <source>
        <strain evidence="8">N/A</strain>
    </source>
</reference>
<feature type="compositionally biased region" description="Basic and acidic residues" evidence="6">
    <location>
        <begin position="1"/>
        <end position="14"/>
    </location>
</feature>
<keyword evidence="3 5" id="KW-0863">Zinc-finger</keyword>
<feature type="domain" description="C2H2-type" evidence="7">
    <location>
        <begin position="454"/>
        <end position="477"/>
    </location>
</feature>
<accession>A0AA36H7H4</accession>
<dbReference type="PROSITE" id="PS50157">
    <property type="entry name" value="ZINC_FINGER_C2H2_2"/>
    <property type="match status" value="3"/>
</dbReference>
<dbReference type="Proteomes" id="UP001176961">
    <property type="component" value="Unassembled WGS sequence"/>
</dbReference>
<evidence type="ECO:0000313" key="8">
    <source>
        <dbReference type="EMBL" id="CAJ0605428.1"/>
    </source>
</evidence>
<evidence type="ECO:0000256" key="2">
    <source>
        <dbReference type="ARBA" id="ARBA00022737"/>
    </source>
</evidence>
<dbReference type="AlphaFoldDB" id="A0AA36H7H4"/>
<dbReference type="GO" id="GO:0008270">
    <property type="term" value="F:zinc ion binding"/>
    <property type="evidence" value="ECO:0007669"/>
    <property type="project" value="UniProtKB-KW"/>
</dbReference>
<keyword evidence="2" id="KW-0677">Repeat</keyword>
<evidence type="ECO:0000256" key="1">
    <source>
        <dbReference type="ARBA" id="ARBA00022723"/>
    </source>
</evidence>
<dbReference type="Pfam" id="PF00096">
    <property type="entry name" value="zf-C2H2"/>
    <property type="match status" value="2"/>
</dbReference>
<dbReference type="PANTHER" id="PTHR24379">
    <property type="entry name" value="KRAB AND ZINC FINGER DOMAIN-CONTAINING"/>
    <property type="match status" value="1"/>
</dbReference>
<organism evidence="8 9">
    <name type="scientific">Cylicocyclus nassatus</name>
    <name type="common">Nematode worm</name>
    <dbReference type="NCBI Taxonomy" id="53992"/>
    <lineage>
        <taxon>Eukaryota</taxon>
        <taxon>Metazoa</taxon>
        <taxon>Ecdysozoa</taxon>
        <taxon>Nematoda</taxon>
        <taxon>Chromadorea</taxon>
        <taxon>Rhabditida</taxon>
        <taxon>Rhabditina</taxon>
        <taxon>Rhabditomorpha</taxon>
        <taxon>Strongyloidea</taxon>
        <taxon>Strongylidae</taxon>
        <taxon>Cylicocyclus</taxon>
    </lineage>
</organism>
<sequence>MTEHRKKERRKEGSVVECNSPNATLLENASDLASKYDSMQPSCASDDVDGLVCEERSSSPVVNNFVIDSDDDCDRNANEINGDDGNSHANFSSSCGAEVITHNLDTNRAYRQRHALPPKGSKERAEILKENAKRRIQESAKRHQCPYCEYCAPFPSKVKRHIASWHSDSHCCPDCHAKFSTYSMLRKHISIEHPKTHKCQFCDYSHKIRAYVRKHTIANHEKGMLCTIAGCNKRVSRWRLRAHLEQEHPLFELKNSSSDSSSPAIEADLALKCSQCSFETDELEDYNSHVQNAHGSGIECPIPGCSIRFLLGDMDRHFSSMHDHSELEHDLRKSLLESRYEASCTTTTISDCVSTSSCSETPSSIVDFATPKHSLRGIPENNQGRTDFQCSICRREYGNYRLLRKHIKSVHEKSYATYTRLPKYACNIDDCKKVFTTSGLLQDHINMHKDVKPYTCTHCDRSFHARARFAVHLSKYHGASIRDYCCVSNFLTQSVHGKRE</sequence>
<evidence type="ECO:0000256" key="5">
    <source>
        <dbReference type="PROSITE-ProRule" id="PRU00042"/>
    </source>
</evidence>
<dbReference type="InterPro" id="IPR013087">
    <property type="entry name" value="Znf_C2H2_type"/>
</dbReference>
<proteinExistence type="predicted"/>
<dbReference type="InterPro" id="IPR036236">
    <property type="entry name" value="Znf_C2H2_sf"/>
</dbReference>
<dbReference type="Gene3D" id="3.30.160.60">
    <property type="entry name" value="Classic Zinc Finger"/>
    <property type="match status" value="4"/>
</dbReference>
<dbReference type="SMART" id="SM00355">
    <property type="entry name" value="ZnF_C2H2"/>
    <property type="match status" value="9"/>
</dbReference>
<dbReference type="EMBL" id="CATQJL010000316">
    <property type="protein sequence ID" value="CAJ0605428.1"/>
    <property type="molecule type" value="Genomic_DNA"/>
</dbReference>